<dbReference type="RefSeq" id="WP_065467926.1">
    <property type="nucleotide sequence ID" value="NZ_FLTX01000026.1"/>
</dbReference>
<dbReference type="PROSITE" id="PS50887">
    <property type="entry name" value="GGDEF"/>
    <property type="match status" value="1"/>
</dbReference>
<dbReference type="EMBL" id="MDCE01000008">
    <property type="protein sequence ID" value="PPV07419.1"/>
    <property type="molecule type" value="Genomic_DNA"/>
</dbReference>
<dbReference type="InterPro" id="IPR013783">
    <property type="entry name" value="Ig-like_fold"/>
</dbReference>
<dbReference type="OrthoDB" id="176203at2"/>
<reference evidence="8 9" key="1">
    <citation type="submission" date="2016-06" db="EMBL/GenBank/DDBJ databases">
        <authorList>
            <person name="Kjaerup R.B."/>
            <person name="Dalgaard T.S."/>
            <person name="Juul-Madsen H.R."/>
        </authorList>
    </citation>
    <scope>NUCLEOTIDE SEQUENCE [LARGE SCALE GENOMIC DNA]</scope>
    <source>
        <strain evidence="8">LMG947</strain>
    </source>
</reference>
<sequence length="984" mass="108135">MPDVSALPACSALRRAVSWSWLWPLVLGCAFGCIGDAAAQSYSFRDYAQAEGLQGMTINGLVEDRSGVVWVATESSLHRFERDRFIAIGEDQGLDARFTRALALDQVGRLWVATSNGIFVRDRERFVPVLRDGKRIRAAAGNVIAAYRGGVAVISDSRLLSVTPAADGHWKVQALTLRTPAGTAMMPGPTLLADGQFLWLPCDAAVCRVDARGAVIERLAEADGVPQRRWRVIFRERSGRLWLRGGGLMLSRDPGAARFQEHPANPHNGFSTMSGATTMVEDTRGRMLTRSDHGLVRWEGTHWKDIGAEQGLSLDALVGPLLLQRNGTLWIGTRGLGLQRLVGYGSIEHLTEAQGMPAAPTWTIQRLPDGMLAVGADGGASLLARNAVHAQPWQSEDGKPLAQALSIAVAPDGAAWVSYYSGAIARRDPLTGVTHGVMDLPRPAYKLLFDKNGSLWIATPRGLVRGQTVPPYAMKTEPALDGKFIGDIDFDGQGRLWAATADGLYRRDGNRWTHIPVRGNLPSQDAFQIDFAPDGEIWLSLRENGLWHGRLKPDGGLAVQAVDDPLLSKSMPFILRHDRQGRLWVGSSQGLDLYAHGHWSRITRAEGLLWDDLSANAFFEDDDGSIWIGSSRGLSHLRDPQRLFAARPLRVEISQVRRGTQNLRAGSTLAWSETPLDIELRTPGAEGGPERVSFRYRVEGHQASWTSTSLSHVTYPLLPPGNYTLEVQAVDAYQRSKSPIARFGFELTPPWWRGVPAIIGYVLLSFLAVIALLRWRTAKLLRRKRELEQLVAERTAELEQDKRELEAARSELAFKANHDELTGLLNRAGILAALRSMLLRAEATARPLAVVLIDLDHFKLVNDQHGHLAGDAVLAGVGRRMDTLIRGDDRIGRYGGEELLALLPGLNLDATHRLDALHLGICGDYPIDGGWLHVTCSIGVAWLQPGETLEQLLARADAALYRAKRSGRNRIDYDHVPLDSLDQL</sequence>
<keyword evidence="4" id="KW-0175">Coiled coil</keyword>
<protein>
    <recommendedName>
        <fullName evidence="2">diguanylate cyclase</fullName>
        <ecNumber evidence="2">2.7.7.65</ecNumber>
    </recommendedName>
</protein>
<dbReference type="STRING" id="56449.XBLMG947_1806"/>
<keyword evidence="5" id="KW-1133">Transmembrane helix</keyword>
<feature type="transmembrane region" description="Helical" evidence="5">
    <location>
        <begin position="751"/>
        <end position="775"/>
    </location>
</feature>
<comment type="cofactor">
    <cofactor evidence="1">
        <name>Mg(2+)</name>
        <dbReference type="ChEBI" id="CHEBI:18420"/>
    </cofactor>
</comment>
<dbReference type="GO" id="GO:1902201">
    <property type="term" value="P:negative regulation of bacterial-type flagellum-dependent cell motility"/>
    <property type="evidence" value="ECO:0007669"/>
    <property type="project" value="TreeGrafter"/>
</dbReference>
<keyword evidence="5" id="KW-0812">Transmembrane</keyword>
<proteinExistence type="predicted"/>
<dbReference type="Gene3D" id="3.30.70.270">
    <property type="match status" value="1"/>
</dbReference>
<dbReference type="Proteomes" id="UP000239710">
    <property type="component" value="Unassembled WGS sequence"/>
</dbReference>
<dbReference type="CDD" id="cd01949">
    <property type="entry name" value="GGDEF"/>
    <property type="match status" value="1"/>
</dbReference>
<dbReference type="EC" id="2.7.7.65" evidence="2"/>
<dbReference type="PANTHER" id="PTHR45138">
    <property type="entry name" value="REGULATORY COMPONENTS OF SENSORY TRANSDUCTION SYSTEM"/>
    <property type="match status" value="1"/>
</dbReference>
<dbReference type="GO" id="GO:0052621">
    <property type="term" value="F:diguanylate cyclase activity"/>
    <property type="evidence" value="ECO:0007669"/>
    <property type="project" value="UniProtKB-EC"/>
</dbReference>
<keyword evidence="5" id="KW-0472">Membrane</keyword>
<dbReference type="InterPro" id="IPR029787">
    <property type="entry name" value="Nucleotide_cyclase"/>
</dbReference>
<dbReference type="Gene3D" id="2.130.10.10">
    <property type="entry name" value="YVTN repeat-like/Quinoprotein amine dehydrogenase"/>
    <property type="match status" value="3"/>
</dbReference>
<evidence type="ECO:0000256" key="1">
    <source>
        <dbReference type="ARBA" id="ARBA00001946"/>
    </source>
</evidence>
<dbReference type="InterPro" id="IPR000160">
    <property type="entry name" value="GGDEF_dom"/>
</dbReference>
<keyword evidence="10" id="KW-1185">Reference proteome</keyword>
<dbReference type="InterPro" id="IPR050469">
    <property type="entry name" value="Diguanylate_Cyclase"/>
</dbReference>
<dbReference type="InterPro" id="IPR015943">
    <property type="entry name" value="WD40/YVTN_repeat-like_dom_sf"/>
</dbReference>
<dbReference type="Proteomes" id="UP000092503">
    <property type="component" value="Unassembled WGS sequence"/>
</dbReference>
<dbReference type="GO" id="GO:0043709">
    <property type="term" value="P:cell adhesion involved in single-species biofilm formation"/>
    <property type="evidence" value="ECO:0007669"/>
    <property type="project" value="TreeGrafter"/>
</dbReference>
<accession>A0A1C3NKS5</accession>
<name>A0A1C3NKS5_9XANT</name>
<evidence type="ECO:0000313" key="8">
    <source>
        <dbReference type="EMBL" id="SBV51022.1"/>
    </source>
</evidence>
<evidence type="ECO:0000313" key="9">
    <source>
        <dbReference type="Proteomes" id="UP000092503"/>
    </source>
</evidence>
<dbReference type="SUPFAM" id="SSF63829">
    <property type="entry name" value="Calcium-dependent phosphotriesterase"/>
    <property type="match status" value="3"/>
</dbReference>
<dbReference type="Gene3D" id="2.60.40.10">
    <property type="entry name" value="Immunoglobulins"/>
    <property type="match status" value="1"/>
</dbReference>
<feature type="domain" description="GGDEF" evidence="6">
    <location>
        <begin position="846"/>
        <end position="976"/>
    </location>
</feature>
<dbReference type="EMBL" id="FLTX01000026">
    <property type="protein sequence ID" value="SBV51022.1"/>
    <property type="molecule type" value="Genomic_DNA"/>
</dbReference>
<dbReference type="SUPFAM" id="SSF55073">
    <property type="entry name" value="Nucleotide cyclase"/>
    <property type="match status" value="1"/>
</dbReference>
<dbReference type="Pfam" id="PF00990">
    <property type="entry name" value="GGDEF"/>
    <property type="match status" value="1"/>
</dbReference>
<evidence type="ECO:0000259" key="6">
    <source>
        <dbReference type="PROSITE" id="PS50887"/>
    </source>
</evidence>
<dbReference type="InterPro" id="IPR011123">
    <property type="entry name" value="Y_Y_Y"/>
</dbReference>
<dbReference type="Pfam" id="PF07495">
    <property type="entry name" value="Y_Y_Y"/>
    <property type="match status" value="1"/>
</dbReference>
<evidence type="ECO:0000256" key="3">
    <source>
        <dbReference type="ARBA" id="ARBA00034247"/>
    </source>
</evidence>
<reference evidence="7 10" key="2">
    <citation type="submission" date="2016-08" db="EMBL/GenBank/DDBJ databases">
        <title>Evolution of the type three secretion system and type three effector repertoires in Xanthomonas.</title>
        <authorList>
            <person name="Merda D."/>
            <person name="Briand M."/>
            <person name="Bosis E."/>
            <person name="Rousseau C."/>
            <person name="Portier P."/>
            <person name="Jacques M.-A."/>
            <person name="Fischer-Le Saux M."/>
        </authorList>
    </citation>
    <scope>NUCLEOTIDE SEQUENCE [LARGE SCALE GENOMIC DNA]</scope>
    <source>
        <strain evidence="7 10">CFBP1976</strain>
    </source>
</reference>
<organism evidence="8 9">
    <name type="scientific">Xanthomonas bromi</name>
    <dbReference type="NCBI Taxonomy" id="56449"/>
    <lineage>
        <taxon>Bacteria</taxon>
        <taxon>Pseudomonadati</taxon>
        <taxon>Pseudomonadota</taxon>
        <taxon>Gammaproteobacteria</taxon>
        <taxon>Lysobacterales</taxon>
        <taxon>Lysobacteraceae</taxon>
        <taxon>Xanthomonas</taxon>
    </lineage>
</organism>
<feature type="coiled-coil region" evidence="4">
    <location>
        <begin position="784"/>
        <end position="818"/>
    </location>
</feature>
<dbReference type="GO" id="GO:0005886">
    <property type="term" value="C:plasma membrane"/>
    <property type="evidence" value="ECO:0007669"/>
    <property type="project" value="TreeGrafter"/>
</dbReference>
<dbReference type="SMART" id="SM00267">
    <property type="entry name" value="GGDEF"/>
    <property type="match status" value="1"/>
</dbReference>
<dbReference type="FunFam" id="3.30.70.270:FF:000001">
    <property type="entry name" value="Diguanylate cyclase domain protein"/>
    <property type="match status" value="1"/>
</dbReference>
<dbReference type="AlphaFoldDB" id="A0A1C3NKS5"/>
<evidence type="ECO:0000256" key="2">
    <source>
        <dbReference type="ARBA" id="ARBA00012528"/>
    </source>
</evidence>
<dbReference type="PANTHER" id="PTHR45138:SF9">
    <property type="entry name" value="DIGUANYLATE CYCLASE DGCM-RELATED"/>
    <property type="match status" value="1"/>
</dbReference>
<dbReference type="InterPro" id="IPR043128">
    <property type="entry name" value="Rev_trsase/Diguanyl_cyclase"/>
</dbReference>
<evidence type="ECO:0000313" key="10">
    <source>
        <dbReference type="Proteomes" id="UP000239710"/>
    </source>
</evidence>
<dbReference type="NCBIfam" id="TIGR00254">
    <property type="entry name" value="GGDEF"/>
    <property type="match status" value="1"/>
</dbReference>
<gene>
    <name evidence="8" type="ORF">XBLMG947_1806</name>
    <name evidence="7" type="ORF">XbrCFBP1976_07025</name>
</gene>
<comment type="catalytic activity">
    <reaction evidence="3">
        <text>2 GTP = 3',3'-c-di-GMP + 2 diphosphate</text>
        <dbReference type="Rhea" id="RHEA:24898"/>
        <dbReference type="ChEBI" id="CHEBI:33019"/>
        <dbReference type="ChEBI" id="CHEBI:37565"/>
        <dbReference type="ChEBI" id="CHEBI:58805"/>
        <dbReference type="EC" id="2.7.7.65"/>
    </reaction>
</comment>
<evidence type="ECO:0000313" key="7">
    <source>
        <dbReference type="EMBL" id="PPV07419.1"/>
    </source>
</evidence>
<evidence type="ECO:0000256" key="5">
    <source>
        <dbReference type="SAM" id="Phobius"/>
    </source>
</evidence>
<evidence type="ECO:0000256" key="4">
    <source>
        <dbReference type="SAM" id="Coils"/>
    </source>
</evidence>